<dbReference type="InterPro" id="IPR036388">
    <property type="entry name" value="WH-like_DNA-bd_sf"/>
</dbReference>
<name>A0A8J4EI17_9ACTN</name>
<dbReference type="EMBL" id="BOPH01000152">
    <property type="protein sequence ID" value="GIJ75281.1"/>
    <property type="molecule type" value="Genomic_DNA"/>
</dbReference>
<dbReference type="InterPro" id="IPR000792">
    <property type="entry name" value="Tscrpt_reg_LuxR_C"/>
</dbReference>
<dbReference type="AlphaFoldDB" id="A0A8J4EI17"/>
<dbReference type="SMART" id="SM00421">
    <property type="entry name" value="HTH_LUXR"/>
    <property type="match status" value="1"/>
</dbReference>
<protein>
    <recommendedName>
        <fullName evidence="1">HTH luxR-type domain-containing protein</fullName>
    </recommendedName>
</protein>
<keyword evidence="3" id="KW-1185">Reference proteome</keyword>
<sequence>MAKGHGNTYIADYFVLSLKTIRNNVSTIMTKIGAPSRAEAVAKAHAAGRS</sequence>
<dbReference type="GO" id="GO:0003677">
    <property type="term" value="F:DNA binding"/>
    <property type="evidence" value="ECO:0007669"/>
    <property type="project" value="InterPro"/>
</dbReference>
<evidence type="ECO:0000313" key="2">
    <source>
        <dbReference type="EMBL" id="GIJ75281.1"/>
    </source>
</evidence>
<organism evidence="2 3">
    <name type="scientific">Virgisporangium ochraceum</name>
    <dbReference type="NCBI Taxonomy" id="65505"/>
    <lineage>
        <taxon>Bacteria</taxon>
        <taxon>Bacillati</taxon>
        <taxon>Actinomycetota</taxon>
        <taxon>Actinomycetes</taxon>
        <taxon>Micromonosporales</taxon>
        <taxon>Micromonosporaceae</taxon>
        <taxon>Virgisporangium</taxon>
    </lineage>
</organism>
<evidence type="ECO:0000259" key="1">
    <source>
        <dbReference type="PROSITE" id="PS50043"/>
    </source>
</evidence>
<dbReference type="GO" id="GO:0006355">
    <property type="term" value="P:regulation of DNA-templated transcription"/>
    <property type="evidence" value="ECO:0007669"/>
    <property type="project" value="InterPro"/>
</dbReference>
<dbReference type="Gene3D" id="1.10.10.10">
    <property type="entry name" value="Winged helix-like DNA-binding domain superfamily/Winged helix DNA-binding domain"/>
    <property type="match status" value="1"/>
</dbReference>
<gene>
    <name evidence="2" type="ORF">Voc01_101980</name>
</gene>
<dbReference type="SUPFAM" id="SSF46894">
    <property type="entry name" value="C-terminal effector domain of the bipartite response regulators"/>
    <property type="match status" value="1"/>
</dbReference>
<dbReference type="PROSITE" id="PS50043">
    <property type="entry name" value="HTH_LUXR_2"/>
    <property type="match status" value="1"/>
</dbReference>
<dbReference type="RefSeq" id="WP_203935048.1">
    <property type="nucleotide sequence ID" value="NZ_BOPH01000152.1"/>
</dbReference>
<dbReference type="Pfam" id="PF00196">
    <property type="entry name" value="GerE"/>
    <property type="match status" value="1"/>
</dbReference>
<proteinExistence type="predicted"/>
<dbReference type="Proteomes" id="UP000635606">
    <property type="component" value="Unassembled WGS sequence"/>
</dbReference>
<evidence type="ECO:0000313" key="3">
    <source>
        <dbReference type="Proteomes" id="UP000635606"/>
    </source>
</evidence>
<feature type="domain" description="HTH luxR-type" evidence="1">
    <location>
        <begin position="1"/>
        <end position="48"/>
    </location>
</feature>
<accession>A0A8J4EI17</accession>
<dbReference type="InterPro" id="IPR016032">
    <property type="entry name" value="Sig_transdc_resp-reg_C-effctor"/>
</dbReference>
<comment type="caution">
    <text evidence="2">The sequence shown here is derived from an EMBL/GenBank/DDBJ whole genome shotgun (WGS) entry which is preliminary data.</text>
</comment>
<reference evidence="2" key="1">
    <citation type="submission" date="2021-01" db="EMBL/GenBank/DDBJ databases">
        <title>Whole genome shotgun sequence of Virgisporangium ochraceum NBRC 16418.</title>
        <authorList>
            <person name="Komaki H."/>
            <person name="Tamura T."/>
        </authorList>
    </citation>
    <scope>NUCLEOTIDE SEQUENCE</scope>
    <source>
        <strain evidence="2">NBRC 16418</strain>
    </source>
</reference>